<dbReference type="EMBL" id="BMLM01000001">
    <property type="protein sequence ID" value="GGN78761.1"/>
    <property type="molecule type" value="Genomic_DNA"/>
</dbReference>
<dbReference type="RefSeq" id="WP_229679455.1">
    <property type="nucleotide sequence ID" value="NZ_BAABBD010000001.1"/>
</dbReference>
<keyword evidence="1" id="KW-0472">Membrane</keyword>
<dbReference type="InterPro" id="IPR058061">
    <property type="entry name" value="SCO4848-like"/>
</dbReference>
<keyword evidence="1" id="KW-0812">Transmembrane</keyword>
<evidence type="ECO:0000313" key="2">
    <source>
        <dbReference type="EMBL" id="GGN78761.1"/>
    </source>
</evidence>
<dbReference type="Proteomes" id="UP000626982">
    <property type="component" value="Unassembled WGS sequence"/>
</dbReference>
<accession>A0ABQ2KBS2</accession>
<name>A0ABQ2KBS2_9MICO</name>
<dbReference type="Pfam" id="PF26606">
    <property type="entry name" value="SCO4848"/>
    <property type="match status" value="1"/>
</dbReference>
<keyword evidence="3" id="KW-1185">Reference proteome</keyword>
<evidence type="ECO:0000256" key="1">
    <source>
        <dbReference type="SAM" id="Phobius"/>
    </source>
</evidence>
<reference evidence="3" key="1">
    <citation type="journal article" date="2019" name="Int. J. Syst. Evol. Microbiol.">
        <title>The Global Catalogue of Microorganisms (GCM) 10K type strain sequencing project: providing services to taxonomists for standard genome sequencing and annotation.</title>
        <authorList>
            <consortium name="The Broad Institute Genomics Platform"/>
            <consortium name="The Broad Institute Genome Sequencing Center for Infectious Disease"/>
            <person name="Wu L."/>
            <person name="Ma J."/>
        </authorList>
    </citation>
    <scope>NUCLEOTIDE SEQUENCE [LARGE SCALE GENOMIC DNA]</scope>
    <source>
        <strain evidence="3">CGMCC 1.6960</strain>
    </source>
</reference>
<comment type="caution">
    <text evidence="2">The sequence shown here is derived from an EMBL/GenBank/DDBJ whole genome shotgun (WGS) entry which is preliminary data.</text>
</comment>
<dbReference type="NCBIfam" id="NF046117">
    <property type="entry name" value="SCO4848_fam"/>
    <property type="match status" value="1"/>
</dbReference>
<feature type="transmembrane region" description="Helical" evidence="1">
    <location>
        <begin position="55"/>
        <end position="77"/>
    </location>
</feature>
<sequence>MTAGVEALGLAAAILLLVGAAFSAIVWPPFWRRVAADPRARDADGRATRFLRVHAVLIGTALVIALAQAVVGVWWLIAR</sequence>
<gene>
    <name evidence="2" type="ORF">GCM10010968_04920</name>
</gene>
<evidence type="ECO:0000313" key="3">
    <source>
        <dbReference type="Proteomes" id="UP000626982"/>
    </source>
</evidence>
<proteinExistence type="predicted"/>
<organism evidence="2 3">
    <name type="scientific">Agrococcus terreus</name>
    <dbReference type="NCBI Taxonomy" id="574649"/>
    <lineage>
        <taxon>Bacteria</taxon>
        <taxon>Bacillati</taxon>
        <taxon>Actinomycetota</taxon>
        <taxon>Actinomycetes</taxon>
        <taxon>Micrococcales</taxon>
        <taxon>Microbacteriaceae</taxon>
        <taxon>Agrococcus</taxon>
    </lineage>
</organism>
<protein>
    <recommendedName>
        <fullName evidence="4">Integral membrane protein</fullName>
    </recommendedName>
</protein>
<evidence type="ECO:0008006" key="4">
    <source>
        <dbReference type="Google" id="ProtNLM"/>
    </source>
</evidence>
<keyword evidence="1" id="KW-1133">Transmembrane helix</keyword>